<evidence type="ECO:0000313" key="2">
    <source>
        <dbReference type="EMBL" id="CAG5099310.1"/>
    </source>
</evidence>
<feature type="compositionally biased region" description="Polar residues" evidence="1">
    <location>
        <begin position="78"/>
        <end position="88"/>
    </location>
</feature>
<feature type="region of interest" description="Disordered" evidence="1">
    <location>
        <begin position="77"/>
        <end position="104"/>
    </location>
</feature>
<keyword evidence="3" id="KW-1185">Reference proteome</keyword>
<dbReference type="EMBL" id="OU015569">
    <property type="protein sequence ID" value="CAG5099310.1"/>
    <property type="molecule type" value="Genomic_DNA"/>
</dbReference>
<feature type="region of interest" description="Disordered" evidence="1">
    <location>
        <begin position="1"/>
        <end position="21"/>
    </location>
</feature>
<gene>
    <name evidence="2" type="ORF">OKIOD_LOCUS7991</name>
</gene>
<accession>A0ABN7SG35</accession>
<feature type="compositionally biased region" description="Basic and acidic residues" evidence="1">
    <location>
        <begin position="94"/>
        <end position="104"/>
    </location>
</feature>
<proteinExistence type="predicted"/>
<reference evidence="2 3" key="1">
    <citation type="submission" date="2021-04" db="EMBL/GenBank/DDBJ databases">
        <authorList>
            <person name="Bliznina A."/>
        </authorList>
    </citation>
    <scope>NUCLEOTIDE SEQUENCE [LARGE SCALE GENOMIC DNA]</scope>
</reference>
<protein>
    <submittedName>
        <fullName evidence="2">Oidioi.mRNA.OKI2018_I69.XSR.g16433.t1.cds</fullName>
    </submittedName>
</protein>
<evidence type="ECO:0000256" key="1">
    <source>
        <dbReference type="SAM" id="MobiDB-lite"/>
    </source>
</evidence>
<organism evidence="2 3">
    <name type="scientific">Oikopleura dioica</name>
    <name type="common">Tunicate</name>
    <dbReference type="NCBI Taxonomy" id="34765"/>
    <lineage>
        <taxon>Eukaryota</taxon>
        <taxon>Metazoa</taxon>
        <taxon>Chordata</taxon>
        <taxon>Tunicata</taxon>
        <taxon>Appendicularia</taxon>
        <taxon>Copelata</taxon>
        <taxon>Oikopleuridae</taxon>
        <taxon>Oikopleura</taxon>
    </lineage>
</organism>
<name>A0ABN7SG35_OIKDI</name>
<sequence>MQVTPLAADPSTRHFKNARRRARVTREVHPLVIMGSIEAGEIPQRLVRSPTLVRRKEGPKAPELQILEVKDREIELQRGTQKRGSGSILSWKGPTEKRQVEKVQEKKSEEVIHDLSLPNLNKINFTFIFSNFGKI</sequence>
<evidence type="ECO:0000313" key="3">
    <source>
        <dbReference type="Proteomes" id="UP001158576"/>
    </source>
</evidence>
<dbReference type="Proteomes" id="UP001158576">
    <property type="component" value="Chromosome XSR"/>
</dbReference>